<feature type="transmembrane region" description="Helical" evidence="1">
    <location>
        <begin position="392"/>
        <end position="417"/>
    </location>
</feature>
<dbReference type="GO" id="GO:0005886">
    <property type="term" value="C:plasma membrane"/>
    <property type="evidence" value="ECO:0007669"/>
    <property type="project" value="TreeGrafter"/>
</dbReference>
<dbReference type="SUPFAM" id="SSF82714">
    <property type="entry name" value="Multidrug efflux transporter AcrB TolC docking domain, DN and DC subdomains"/>
    <property type="match status" value="2"/>
</dbReference>
<dbReference type="GO" id="GO:0042910">
    <property type="term" value="F:xenobiotic transmembrane transporter activity"/>
    <property type="evidence" value="ECO:0007669"/>
    <property type="project" value="TreeGrafter"/>
</dbReference>
<dbReference type="AlphaFoldDB" id="A0A1N6F036"/>
<feature type="transmembrane region" description="Helical" evidence="1">
    <location>
        <begin position="344"/>
        <end position="372"/>
    </location>
</feature>
<dbReference type="Gene3D" id="3.30.70.1440">
    <property type="entry name" value="Multidrug efflux transporter AcrB pore domain"/>
    <property type="match status" value="1"/>
</dbReference>
<keyword evidence="1" id="KW-0812">Transmembrane</keyword>
<feature type="transmembrane region" description="Helical" evidence="1">
    <location>
        <begin position="861"/>
        <end position="879"/>
    </location>
</feature>
<dbReference type="Gene3D" id="1.20.1640.10">
    <property type="entry name" value="Multidrug efflux transporter AcrB transmembrane domain"/>
    <property type="match status" value="2"/>
</dbReference>
<dbReference type="PANTHER" id="PTHR32063:SF18">
    <property type="entry name" value="CATION EFFLUX SYSTEM PROTEIN"/>
    <property type="match status" value="1"/>
</dbReference>
<name>A0A1N6F036_9GAMM</name>
<feature type="transmembrane region" description="Helical" evidence="1">
    <location>
        <begin position="962"/>
        <end position="982"/>
    </location>
</feature>
<feature type="transmembrane region" description="Helical" evidence="1">
    <location>
        <begin position="527"/>
        <end position="548"/>
    </location>
</feature>
<feature type="transmembrane region" description="Helical" evidence="1">
    <location>
        <begin position="16"/>
        <end position="33"/>
    </location>
</feature>
<dbReference type="SUPFAM" id="SSF82866">
    <property type="entry name" value="Multidrug efflux transporter AcrB transmembrane domain"/>
    <property type="match status" value="2"/>
</dbReference>
<dbReference type="InterPro" id="IPR001036">
    <property type="entry name" value="Acrflvin-R"/>
</dbReference>
<feature type="transmembrane region" description="Helical" evidence="1">
    <location>
        <begin position="429"/>
        <end position="456"/>
    </location>
</feature>
<feature type="transmembrane region" description="Helical" evidence="1">
    <location>
        <begin position="468"/>
        <end position="490"/>
    </location>
</feature>
<feature type="transmembrane region" description="Helical" evidence="1">
    <location>
        <begin position="988"/>
        <end position="1011"/>
    </location>
</feature>
<dbReference type="OrthoDB" id="9757940at2"/>
<dbReference type="PANTHER" id="PTHR32063">
    <property type="match status" value="1"/>
</dbReference>
<dbReference type="Proteomes" id="UP000198461">
    <property type="component" value="Unassembled WGS sequence"/>
</dbReference>
<feature type="transmembrane region" description="Helical" evidence="1">
    <location>
        <begin position="913"/>
        <end position="935"/>
    </location>
</feature>
<dbReference type="Gene3D" id="3.30.2090.10">
    <property type="entry name" value="Multidrug efflux transporter AcrB TolC docking domain, DN and DC subdomains"/>
    <property type="match status" value="2"/>
</dbReference>
<organism evidence="2 3">
    <name type="scientific">Sulfurivirga caldicuralii</name>
    <dbReference type="NCBI Taxonomy" id="364032"/>
    <lineage>
        <taxon>Bacteria</taxon>
        <taxon>Pseudomonadati</taxon>
        <taxon>Pseudomonadota</taxon>
        <taxon>Gammaproteobacteria</taxon>
        <taxon>Thiotrichales</taxon>
        <taxon>Piscirickettsiaceae</taxon>
        <taxon>Sulfurivirga</taxon>
    </lineage>
</organism>
<dbReference type="Pfam" id="PF00873">
    <property type="entry name" value="ACR_tran"/>
    <property type="match status" value="1"/>
</dbReference>
<keyword evidence="1" id="KW-1133">Transmembrane helix</keyword>
<reference evidence="2 3" key="1">
    <citation type="submission" date="2016-11" db="EMBL/GenBank/DDBJ databases">
        <authorList>
            <person name="Jaros S."/>
            <person name="Januszkiewicz K."/>
            <person name="Wedrychowicz H."/>
        </authorList>
    </citation>
    <scope>NUCLEOTIDE SEQUENCE [LARGE SCALE GENOMIC DNA]</scope>
    <source>
        <strain evidence="2 3">DSM 17737</strain>
    </source>
</reference>
<keyword evidence="3" id="KW-1185">Reference proteome</keyword>
<dbReference type="Gene3D" id="3.30.70.1430">
    <property type="entry name" value="Multidrug efflux transporter AcrB pore domain"/>
    <property type="match status" value="2"/>
</dbReference>
<evidence type="ECO:0000313" key="2">
    <source>
        <dbReference type="EMBL" id="SIN88658.1"/>
    </source>
</evidence>
<dbReference type="SUPFAM" id="SSF82693">
    <property type="entry name" value="Multidrug efflux transporter AcrB pore domain, PN1, PN2, PC1 and PC2 subdomains"/>
    <property type="match status" value="3"/>
</dbReference>
<keyword evidence="1" id="KW-0472">Membrane</keyword>
<dbReference type="STRING" id="364032.SAMN05443662_0855"/>
<evidence type="ECO:0000313" key="3">
    <source>
        <dbReference type="Proteomes" id="UP000198461"/>
    </source>
</evidence>
<dbReference type="InterPro" id="IPR027463">
    <property type="entry name" value="AcrB_DN_DC_subdom"/>
</dbReference>
<sequence length="1017" mass="112168">MSRFNPSAWAIRESSLTLYFIIVTLLAGVYAFWTNGRAEDPSFSVNVMVVSAYWPGATVEQMEKQVADLLEKRLQEIDWFDRVETKVRPGQVEMLVTFADNTPSGMSEDLFYQVRKRLGDEAKKLPPAVIGPIFQDDFKDVYFTLYALSSPDGSVDNRTLTEVAEQLRKPLRRVAGVKKVVLIGERKPQIFVDLDERKLKTLGIAPAQIQQQIAAQTAVVSAGFVETGGPRLHIRVNQQPRDWIDTLEALPINIGGTVVALKELAQVYTGFEDPPSLIVHDRGHEAVLLGVVMQENADGLRLEQALNAFEQTIRPQLPAGVQLDKLTNQADAIHRAVDIFQEKFFVALLVVMVVSFIALGVRAGIVVALAVPLTLSATFLFMKLTGIDFNRISLGALIIALGLLVDDAIIAIEMMILKMEQGLDKIRAASYAWTLTAAPMLVGTLLTTIGFLPIGIAESKVGEYAGGIFWVTGIALIASWLVAVLFTPYLGVKLLPDTLKHAGTPVEQRPAFRLLRKVIEACVRRRWLVIGLTVGVFILSVYGMKHWVVQQFFPSSDRPELLVDINLPEGSSFATTQKVVARVEQQLMNDPDVVSASSYTGRGAPRFFLALSPELPNPAYGNIVVVARDWHARDRLQLRLQQQIEAGAFPEARVRVHPLLFGPPVPWPVVFRVIGPDPQTLVAIGKQIRDRMLDKPYLVDPHLSWQYQAPALRLEWDRNRLARLGLTPAQVAEQLRTLLNGEVASIVLSSIRSTEIRLRASDAARHVEALESLPIRLPTGESVPLAHLGDLKVVAEIPYMERRNGERLVSVYAEVPPGVQPPDATMKVWNNIQDIVENLPLGYRVEIGGSVEESQVAQRSIQANMPLMVLLMTLLIMLYMRSFTGLFMVLVTAPLGLVGAVAALILFQQPFGFVANLGLIALAGILMRNTLILVAQINENRAAGQPMHEAVIHATVLRARPVLLTAAAAVLAFIPLTTSLFWGPMAYVLISGIAIGTVITLFFLPALYAAWYRVKMP</sequence>
<gene>
    <name evidence="2" type="ORF">SAMN05443662_0855</name>
</gene>
<feature type="transmembrane region" description="Helical" evidence="1">
    <location>
        <begin position="886"/>
        <end position="907"/>
    </location>
</feature>
<dbReference type="PRINTS" id="PR00702">
    <property type="entry name" value="ACRIFLAVINRP"/>
</dbReference>
<protein>
    <submittedName>
        <fullName evidence="2">Multidrug efflux pump subunit AcrB</fullName>
    </submittedName>
</protein>
<proteinExistence type="predicted"/>
<accession>A0A1N6F036</accession>
<dbReference type="RefSeq" id="WP_074201147.1">
    <property type="nucleotide sequence ID" value="NZ_FSRE01000002.1"/>
</dbReference>
<dbReference type="Gene3D" id="3.30.70.1320">
    <property type="entry name" value="Multidrug efflux transporter AcrB pore domain like"/>
    <property type="match status" value="1"/>
</dbReference>
<evidence type="ECO:0000256" key="1">
    <source>
        <dbReference type="SAM" id="Phobius"/>
    </source>
</evidence>
<dbReference type="EMBL" id="FSRE01000002">
    <property type="protein sequence ID" value="SIN88658.1"/>
    <property type="molecule type" value="Genomic_DNA"/>
</dbReference>